<dbReference type="RefSeq" id="WP_377056880.1">
    <property type="nucleotide sequence ID" value="NZ_JBHLVZ010000113.1"/>
</dbReference>
<comment type="caution">
    <text evidence="9">The sequence shown here is derived from an EMBL/GenBank/DDBJ whole genome shotgun (WGS) entry which is preliminary data.</text>
</comment>
<feature type="compositionally biased region" description="Basic residues" evidence="6">
    <location>
        <begin position="184"/>
        <end position="193"/>
    </location>
</feature>
<dbReference type="SUPFAM" id="SSF50346">
    <property type="entry name" value="PRC-barrel domain"/>
    <property type="match status" value="1"/>
</dbReference>
<sequence>MSASRRILVGEFGRPHGVRGLIHVRSHTAEPAAIAGYGPLSDESGERRFVLKWLAEGLVQVDGVTDRDAAAKLTGTRLFVAREALPATEEDEFYLSDLIGLRAETEAGETVGTVTAVEDFGAGTIVTLRDANGKDTLLPFTRAAVPVVDVAGGRIVVAPPEEQVVPPRPGEGDGEVQPGDTPRPRRPSMRRRSGGRDAA</sequence>
<evidence type="ECO:0000256" key="3">
    <source>
        <dbReference type="ARBA" id="ARBA00022552"/>
    </source>
</evidence>
<keyword evidence="1 5" id="KW-0963">Cytoplasm</keyword>
<evidence type="ECO:0000256" key="5">
    <source>
        <dbReference type="HAMAP-Rule" id="MF_00014"/>
    </source>
</evidence>
<keyword evidence="3 5" id="KW-0698">rRNA processing</keyword>
<comment type="domain">
    <text evidence="5">The PRC barrel domain binds ribosomal protein uS19.</text>
</comment>
<comment type="similarity">
    <text evidence="5">Belongs to the RimM family.</text>
</comment>
<evidence type="ECO:0000256" key="2">
    <source>
        <dbReference type="ARBA" id="ARBA00022517"/>
    </source>
</evidence>
<dbReference type="Pfam" id="PF01782">
    <property type="entry name" value="RimM"/>
    <property type="match status" value="1"/>
</dbReference>
<dbReference type="Proteomes" id="UP001589789">
    <property type="component" value="Unassembled WGS sequence"/>
</dbReference>
<evidence type="ECO:0000256" key="4">
    <source>
        <dbReference type="ARBA" id="ARBA00023186"/>
    </source>
</evidence>
<gene>
    <name evidence="5 9" type="primary">rimM</name>
    <name evidence="9" type="ORF">ACFFIC_28580</name>
</gene>
<keyword evidence="2 5" id="KW-0690">Ribosome biogenesis</keyword>
<evidence type="ECO:0000313" key="9">
    <source>
        <dbReference type="EMBL" id="MFC0389473.1"/>
    </source>
</evidence>
<name>A0ABV6J3R8_9PROT</name>
<evidence type="ECO:0000313" key="10">
    <source>
        <dbReference type="Proteomes" id="UP001589789"/>
    </source>
</evidence>
<evidence type="ECO:0000259" key="7">
    <source>
        <dbReference type="Pfam" id="PF01782"/>
    </source>
</evidence>
<dbReference type="InterPro" id="IPR002676">
    <property type="entry name" value="RimM_N"/>
</dbReference>
<dbReference type="InterPro" id="IPR009000">
    <property type="entry name" value="Transl_B-barrel_sf"/>
</dbReference>
<dbReference type="EMBL" id="JBHLVZ010000113">
    <property type="protein sequence ID" value="MFC0389473.1"/>
    <property type="molecule type" value="Genomic_DNA"/>
</dbReference>
<dbReference type="InterPro" id="IPR036976">
    <property type="entry name" value="RimM_N_sf"/>
</dbReference>
<evidence type="ECO:0000259" key="8">
    <source>
        <dbReference type="Pfam" id="PF24986"/>
    </source>
</evidence>
<reference evidence="9 10" key="1">
    <citation type="submission" date="2024-09" db="EMBL/GenBank/DDBJ databases">
        <authorList>
            <person name="Sun Q."/>
            <person name="Mori K."/>
        </authorList>
    </citation>
    <scope>NUCLEOTIDE SEQUENCE [LARGE SCALE GENOMIC DNA]</scope>
    <source>
        <strain evidence="9 10">CCM 7468</strain>
    </source>
</reference>
<dbReference type="HAMAP" id="MF_00014">
    <property type="entry name" value="Ribosome_mat_RimM"/>
    <property type="match status" value="1"/>
</dbReference>
<dbReference type="Gene3D" id="2.30.30.240">
    <property type="entry name" value="PRC-barrel domain"/>
    <property type="match status" value="1"/>
</dbReference>
<feature type="region of interest" description="Disordered" evidence="6">
    <location>
        <begin position="159"/>
        <end position="199"/>
    </location>
</feature>
<comment type="subcellular location">
    <subcellularLocation>
        <location evidence="5">Cytoplasm</location>
    </subcellularLocation>
</comment>
<protein>
    <recommendedName>
        <fullName evidence="5">Ribosome maturation factor RimM</fullName>
    </recommendedName>
</protein>
<dbReference type="PANTHER" id="PTHR33692">
    <property type="entry name" value="RIBOSOME MATURATION FACTOR RIMM"/>
    <property type="match status" value="1"/>
</dbReference>
<dbReference type="Gene3D" id="2.40.30.60">
    <property type="entry name" value="RimM"/>
    <property type="match status" value="1"/>
</dbReference>
<dbReference type="Pfam" id="PF24986">
    <property type="entry name" value="PRC_RimM"/>
    <property type="match status" value="1"/>
</dbReference>
<feature type="domain" description="Ribosome maturation factor RimM PRC barrel" evidence="8">
    <location>
        <begin position="96"/>
        <end position="162"/>
    </location>
</feature>
<dbReference type="InterPro" id="IPR011961">
    <property type="entry name" value="RimM"/>
</dbReference>
<organism evidence="9 10">
    <name type="scientific">Muricoccus vinaceus</name>
    <dbReference type="NCBI Taxonomy" id="424704"/>
    <lineage>
        <taxon>Bacteria</taxon>
        <taxon>Pseudomonadati</taxon>
        <taxon>Pseudomonadota</taxon>
        <taxon>Alphaproteobacteria</taxon>
        <taxon>Acetobacterales</taxon>
        <taxon>Roseomonadaceae</taxon>
        <taxon>Muricoccus</taxon>
    </lineage>
</organism>
<dbReference type="InterPro" id="IPR056792">
    <property type="entry name" value="PRC_RimM"/>
</dbReference>
<accession>A0ABV6J3R8</accession>
<keyword evidence="10" id="KW-1185">Reference proteome</keyword>
<evidence type="ECO:0000256" key="1">
    <source>
        <dbReference type="ARBA" id="ARBA00022490"/>
    </source>
</evidence>
<comment type="subunit">
    <text evidence="5">Binds ribosomal protein uS19.</text>
</comment>
<keyword evidence="4 5" id="KW-0143">Chaperone</keyword>
<dbReference type="NCBIfam" id="TIGR02273">
    <property type="entry name" value="16S_RimM"/>
    <property type="match status" value="1"/>
</dbReference>
<evidence type="ECO:0000256" key="6">
    <source>
        <dbReference type="SAM" id="MobiDB-lite"/>
    </source>
</evidence>
<feature type="domain" description="RimM N-terminal" evidence="7">
    <location>
        <begin position="9"/>
        <end position="83"/>
    </location>
</feature>
<dbReference type="SUPFAM" id="SSF50447">
    <property type="entry name" value="Translation proteins"/>
    <property type="match status" value="1"/>
</dbReference>
<dbReference type="InterPro" id="IPR011033">
    <property type="entry name" value="PRC_barrel-like_sf"/>
</dbReference>
<dbReference type="PANTHER" id="PTHR33692:SF1">
    <property type="entry name" value="RIBOSOME MATURATION FACTOR RIMM"/>
    <property type="match status" value="1"/>
</dbReference>
<comment type="function">
    <text evidence="5">An accessory protein needed during the final step in the assembly of 30S ribosomal subunit, possibly for assembly of the head region. Essential for efficient processing of 16S rRNA. May be needed both before and after RbfA during the maturation of 16S rRNA. It has affinity for free ribosomal 30S subunits but not for 70S ribosomes.</text>
</comment>
<proteinExistence type="inferred from homology"/>